<accession>A0A172TW93</accession>
<dbReference type="STRING" id="1492898.SY85_11390"/>
<evidence type="ECO:0000313" key="1">
    <source>
        <dbReference type="EMBL" id="ANE51017.1"/>
    </source>
</evidence>
<sequence>MKNNYCLVILIFLLLVANLKSNGQDKNRRTDQPWQLDVAAGLHTFYAPIKDLKPERPELLTSVGWGKPLGHKQLFAVTLHLGYARNNYQGDAMYLQLLGQYTPVIANKVEAGIGLGFGYRFAFYGNTPQKWNGQEWVKGSPFKGMYQVPVQLSVGYRSLKLDHYVVRPYLAYQLQALLGYNPDVSPLPVSAGLLGLKIQNTK</sequence>
<reference evidence="1 2" key="2">
    <citation type="journal article" date="2016" name="Int. J. Syst. Evol. Microbiol.">
        <title>Flavisolibacter tropicus sp. nov., isolated from tropical soil.</title>
        <authorList>
            <person name="Lee J.J."/>
            <person name="Kang M.S."/>
            <person name="Kim G.S."/>
            <person name="Lee C.S."/>
            <person name="Lim S."/>
            <person name="Lee J."/>
            <person name="Roh S.H."/>
            <person name="Kang H."/>
            <person name="Ha J.M."/>
            <person name="Bae S."/>
            <person name="Jung H.Y."/>
            <person name="Kim M.K."/>
        </authorList>
    </citation>
    <scope>NUCLEOTIDE SEQUENCE [LARGE SCALE GENOMIC DNA]</scope>
    <source>
        <strain evidence="1 2">LCS9</strain>
    </source>
</reference>
<reference evidence="2" key="1">
    <citation type="submission" date="2015-01" db="EMBL/GenBank/DDBJ databases">
        <title>Flavisolibacter sp./LCS9/ whole genome sequencing.</title>
        <authorList>
            <person name="Kim M.K."/>
            <person name="Srinivasan S."/>
            <person name="Lee J.-J."/>
        </authorList>
    </citation>
    <scope>NUCLEOTIDE SEQUENCE [LARGE SCALE GENOMIC DNA]</scope>
    <source>
        <strain evidence="2">LCS9</strain>
    </source>
</reference>
<dbReference type="EMBL" id="CP011390">
    <property type="protein sequence ID" value="ANE51017.1"/>
    <property type="molecule type" value="Genomic_DNA"/>
</dbReference>
<proteinExistence type="predicted"/>
<protein>
    <recommendedName>
        <fullName evidence="3">Outer membrane protein beta-barrel domain-containing protein</fullName>
    </recommendedName>
</protein>
<gene>
    <name evidence="1" type="ORF">SY85_11390</name>
</gene>
<evidence type="ECO:0008006" key="3">
    <source>
        <dbReference type="Google" id="ProtNLM"/>
    </source>
</evidence>
<dbReference type="Proteomes" id="UP000077177">
    <property type="component" value="Chromosome"/>
</dbReference>
<evidence type="ECO:0000313" key="2">
    <source>
        <dbReference type="Proteomes" id="UP000077177"/>
    </source>
</evidence>
<keyword evidence="2" id="KW-1185">Reference proteome</keyword>
<dbReference type="OrthoDB" id="821990at2"/>
<name>A0A172TW93_9BACT</name>
<dbReference type="KEGG" id="fla:SY85_11390"/>
<dbReference type="RefSeq" id="WP_066404587.1">
    <property type="nucleotide sequence ID" value="NZ_CP011390.1"/>
</dbReference>
<organism evidence="1 2">
    <name type="scientific">Flavisolibacter tropicus</name>
    <dbReference type="NCBI Taxonomy" id="1492898"/>
    <lineage>
        <taxon>Bacteria</taxon>
        <taxon>Pseudomonadati</taxon>
        <taxon>Bacteroidota</taxon>
        <taxon>Chitinophagia</taxon>
        <taxon>Chitinophagales</taxon>
        <taxon>Chitinophagaceae</taxon>
        <taxon>Flavisolibacter</taxon>
    </lineage>
</organism>
<dbReference type="AlphaFoldDB" id="A0A172TW93"/>